<sequence length="263" mass="30426">MFSSDGKQMRNFIAWNWCYSRIINAAKPFTCLINIKFLVSFYKYKTLYMINRNCRNNLKFGAQRFQVHKLLHETENRMPLTSNHAFDFPDNWVLGGRQIYISVSCSFTVQSIFLVSNKSRSSIVPLFHHLIKFNLIYLFLFGNKWEGMKFLCFFLYLVLCFSFFLCRIESTIITLALALALVDLSCIFEELKNLAILPLAASAGGLVFPKDAATLPLATGGGDLLALRRHFRVREILGFIFRGKNRRCEQARRRAGYIHAEDE</sequence>
<evidence type="ECO:0000313" key="2">
    <source>
        <dbReference type="EMBL" id="MBW86540.1"/>
    </source>
</evidence>
<feature type="transmembrane region" description="Helical" evidence="1">
    <location>
        <begin position="153"/>
        <end position="182"/>
    </location>
</feature>
<dbReference type="AlphaFoldDB" id="A0A2P2IZC8"/>
<accession>A0A2P2IZC8</accession>
<reference evidence="2" key="1">
    <citation type="submission" date="2018-02" db="EMBL/GenBank/DDBJ databases">
        <title>Rhizophora mucronata_Transcriptome.</title>
        <authorList>
            <person name="Meera S.P."/>
            <person name="Sreeshan A."/>
            <person name="Augustine A."/>
        </authorList>
    </citation>
    <scope>NUCLEOTIDE SEQUENCE</scope>
    <source>
        <tissue evidence="2">Leaf</tissue>
    </source>
</reference>
<keyword evidence="1" id="KW-0812">Transmembrane</keyword>
<proteinExistence type="predicted"/>
<keyword evidence="1" id="KW-0472">Membrane</keyword>
<feature type="transmembrane region" description="Helical" evidence="1">
    <location>
        <begin position="122"/>
        <end position="141"/>
    </location>
</feature>
<organism evidence="2">
    <name type="scientific">Rhizophora mucronata</name>
    <name type="common">Asiatic mangrove</name>
    <dbReference type="NCBI Taxonomy" id="61149"/>
    <lineage>
        <taxon>Eukaryota</taxon>
        <taxon>Viridiplantae</taxon>
        <taxon>Streptophyta</taxon>
        <taxon>Embryophyta</taxon>
        <taxon>Tracheophyta</taxon>
        <taxon>Spermatophyta</taxon>
        <taxon>Magnoliopsida</taxon>
        <taxon>eudicotyledons</taxon>
        <taxon>Gunneridae</taxon>
        <taxon>Pentapetalae</taxon>
        <taxon>rosids</taxon>
        <taxon>fabids</taxon>
        <taxon>Malpighiales</taxon>
        <taxon>Rhizophoraceae</taxon>
        <taxon>Rhizophora</taxon>
    </lineage>
</organism>
<name>A0A2P2IZC8_RHIMU</name>
<keyword evidence="1" id="KW-1133">Transmembrane helix</keyword>
<evidence type="ECO:0000256" key="1">
    <source>
        <dbReference type="SAM" id="Phobius"/>
    </source>
</evidence>
<protein>
    <submittedName>
        <fullName evidence="2">Uncharacterized protein MANES_07G094600</fullName>
    </submittedName>
</protein>
<dbReference type="EMBL" id="GGEC01006057">
    <property type="protein sequence ID" value="MBW86540.1"/>
    <property type="molecule type" value="Transcribed_RNA"/>
</dbReference>